<dbReference type="InterPro" id="IPR042088">
    <property type="entry name" value="OligoPept_F_C"/>
</dbReference>
<evidence type="ECO:0000256" key="6">
    <source>
        <dbReference type="ARBA" id="ARBA00023049"/>
    </source>
</evidence>
<evidence type="ECO:0000256" key="4">
    <source>
        <dbReference type="ARBA" id="ARBA00022801"/>
    </source>
</evidence>
<keyword evidence="5" id="KW-0862">Zinc</keyword>
<evidence type="ECO:0000256" key="5">
    <source>
        <dbReference type="ARBA" id="ARBA00022833"/>
    </source>
</evidence>
<evidence type="ECO:0000313" key="8">
    <source>
        <dbReference type="EMBL" id="CAB4579333.1"/>
    </source>
</evidence>
<keyword evidence="6" id="KW-0482">Metalloprotease</keyword>
<organism evidence="8">
    <name type="scientific">freshwater metagenome</name>
    <dbReference type="NCBI Taxonomy" id="449393"/>
    <lineage>
        <taxon>unclassified sequences</taxon>
        <taxon>metagenomes</taxon>
        <taxon>ecological metagenomes</taxon>
    </lineage>
</organism>
<gene>
    <name evidence="8" type="ORF">UFOPK1722_00910</name>
</gene>
<keyword evidence="2" id="KW-0645">Protease</keyword>
<protein>
    <submittedName>
        <fullName evidence="8">Unannotated protein</fullName>
    </submittedName>
</protein>
<dbReference type="GO" id="GO:0004181">
    <property type="term" value="F:metallocarboxypeptidase activity"/>
    <property type="evidence" value="ECO:0007669"/>
    <property type="project" value="InterPro"/>
</dbReference>
<reference evidence="8" key="1">
    <citation type="submission" date="2020-05" db="EMBL/GenBank/DDBJ databases">
        <authorList>
            <person name="Chiriac C."/>
            <person name="Salcher M."/>
            <person name="Ghai R."/>
            <person name="Kavagutti S V."/>
        </authorList>
    </citation>
    <scope>NUCLEOTIDE SEQUENCE</scope>
</reference>
<dbReference type="InterPro" id="IPR034006">
    <property type="entry name" value="M3B_PepF_2"/>
</dbReference>
<keyword evidence="3" id="KW-0479">Metal-binding</keyword>
<dbReference type="Gene3D" id="1.20.140.70">
    <property type="entry name" value="Oligopeptidase f, N-terminal domain"/>
    <property type="match status" value="1"/>
</dbReference>
<evidence type="ECO:0000256" key="1">
    <source>
        <dbReference type="ARBA" id="ARBA00001947"/>
    </source>
</evidence>
<keyword evidence="4" id="KW-0378">Hydrolase</keyword>
<accession>A0A6J6EX70</accession>
<evidence type="ECO:0000256" key="3">
    <source>
        <dbReference type="ARBA" id="ARBA00022723"/>
    </source>
</evidence>
<sequence length="605" mass="66919">MTTTENESLPRWSVSDVHESLDSRGFRDAMELMVADASRLESLFDELDIRAIPEGTTPVVDAETGRRLDRTISEFNAVVARTEILEAYVYATVATDTRDEKAQALLSEIEVVGSRISPLLARLADFVCDHDVDALCAVSGEARDHVGPLMRLAERSSHQMSEELEGLYAELSTTGASAWGRLQSDVTSQLTTEVRLPDGPRQLPMPAVRGMATDADATVRRAAYDAEMDAWPRVATACAAAMNAIKGEANTVNRRRFWNSPLDASLYANSVSRATFDAMQSAIVASLPDFRRWMRVKASLHGHDGALPWWDLMAPLPVADNAISWDDSVTLVRDAFGSFSPNLAGLVDRAITESWMDVPPREGKVGGAFCMPFVDDRSLVLLNWSGSVESAQTTAHELGHAYHNTQLAGRTPLQKRVPMALAETASIFCETLVVEAQLTRLSGAERLALLDVDLQGANQVVVDIHSRFLFETEVFARRQRRTLGVNELNEIMLQAQNDAYGDGLDQSTAHPHMWVLKPHYYGSHFYNWPYTYGLLFGLGLFAQYHRDPERFRSGYDDLLSRAGMNTAEELGAAFGIDVTSNDFWTASLDVLRARMSEYSTLAKTL</sequence>
<feature type="domain" description="Peptidase M3A/M3B catalytic" evidence="7">
    <location>
        <begin position="350"/>
        <end position="588"/>
    </location>
</feature>
<dbReference type="InterPro" id="IPR001567">
    <property type="entry name" value="Pept_M3A_M3B_dom"/>
</dbReference>
<evidence type="ECO:0000259" key="7">
    <source>
        <dbReference type="Pfam" id="PF01432"/>
    </source>
</evidence>
<dbReference type="PANTHER" id="PTHR34217:SF1">
    <property type="entry name" value="CARBOXYPEPTIDASE 1"/>
    <property type="match status" value="1"/>
</dbReference>
<comment type="cofactor">
    <cofactor evidence="1">
        <name>Zn(2+)</name>
        <dbReference type="ChEBI" id="CHEBI:29105"/>
    </cofactor>
</comment>
<dbReference type="SUPFAM" id="SSF55486">
    <property type="entry name" value="Metalloproteases ('zincins'), catalytic domain"/>
    <property type="match status" value="1"/>
</dbReference>
<dbReference type="GO" id="GO:0006508">
    <property type="term" value="P:proteolysis"/>
    <property type="evidence" value="ECO:0007669"/>
    <property type="project" value="UniProtKB-KW"/>
</dbReference>
<dbReference type="GO" id="GO:0004222">
    <property type="term" value="F:metalloendopeptidase activity"/>
    <property type="evidence" value="ECO:0007669"/>
    <property type="project" value="InterPro"/>
</dbReference>
<dbReference type="InterPro" id="IPR001333">
    <property type="entry name" value="Peptidase_M32_Taq"/>
</dbReference>
<dbReference type="Gene3D" id="1.10.1370.20">
    <property type="entry name" value="Oligoendopeptidase f, C-terminal domain"/>
    <property type="match status" value="1"/>
</dbReference>
<dbReference type="GO" id="GO:0046872">
    <property type="term" value="F:metal ion binding"/>
    <property type="evidence" value="ECO:0007669"/>
    <property type="project" value="UniProtKB-KW"/>
</dbReference>
<name>A0A6J6EX70_9ZZZZ</name>
<dbReference type="AlphaFoldDB" id="A0A6J6EX70"/>
<evidence type="ECO:0000256" key="2">
    <source>
        <dbReference type="ARBA" id="ARBA00022670"/>
    </source>
</evidence>
<dbReference type="EMBL" id="CAEZTS010000069">
    <property type="protein sequence ID" value="CAB4579333.1"/>
    <property type="molecule type" value="Genomic_DNA"/>
</dbReference>
<dbReference type="Pfam" id="PF01432">
    <property type="entry name" value="Peptidase_M3"/>
    <property type="match status" value="1"/>
</dbReference>
<dbReference type="CDD" id="cd09607">
    <property type="entry name" value="M3B_PepF"/>
    <property type="match status" value="1"/>
</dbReference>
<proteinExistence type="predicted"/>
<dbReference type="PANTHER" id="PTHR34217">
    <property type="entry name" value="METAL-DEPENDENT CARBOXYPEPTIDASE"/>
    <property type="match status" value="1"/>
</dbReference>